<reference evidence="2" key="1">
    <citation type="journal article" date="2019" name="Environ. Microbiol.">
        <title>Fungal ecological strategies reflected in gene transcription - a case study of two litter decomposers.</title>
        <authorList>
            <person name="Barbi F."/>
            <person name="Kohler A."/>
            <person name="Barry K."/>
            <person name="Baskaran P."/>
            <person name="Daum C."/>
            <person name="Fauchery L."/>
            <person name="Ihrmark K."/>
            <person name="Kuo A."/>
            <person name="LaButti K."/>
            <person name="Lipzen A."/>
            <person name="Morin E."/>
            <person name="Grigoriev I.V."/>
            <person name="Henrissat B."/>
            <person name="Lindahl B."/>
            <person name="Martin F."/>
        </authorList>
    </citation>
    <scope>NUCLEOTIDE SEQUENCE</scope>
    <source>
        <strain evidence="2">JB14</strain>
    </source>
</reference>
<dbReference type="Proteomes" id="UP000799118">
    <property type="component" value="Unassembled WGS sequence"/>
</dbReference>
<gene>
    <name evidence="2" type="ORF">BT96DRAFT_949724</name>
</gene>
<organism evidence="2 3">
    <name type="scientific">Gymnopus androsaceus JB14</name>
    <dbReference type="NCBI Taxonomy" id="1447944"/>
    <lineage>
        <taxon>Eukaryota</taxon>
        <taxon>Fungi</taxon>
        <taxon>Dikarya</taxon>
        <taxon>Basidiomycota</taxon>
        <taxon>Agaricomycotina</taxon>
        <taxon>Agaricomycetes</taxon>
        <taxon>Agaricomycetidae</taxon>
        <taxon>Agaricales</taxon>
        <taxon>Marasmiineae</taxon>
        <taxon>Omphalotaceae</taxon>
        <taxon>Gymnopus</taxon>
    </lineage>
</organism>
<feature type="compositionally biased region" description="Acidic residues" evidence="1">
    <location>
        <begin position="69"/>
        <end position="91"/>
    </location>
</feature>
<name>A0A6A4GJQ7_9AGAR</name>
<proteinExistence type="predicted"/>
<evidence type="ECO:0000313" key="2">
    <source>
        <dbReference type="EMBL" id="KAE9385597.1"/>
    </source>
</evidence>
<keyword evidence="3" id="KW-1185">Reference proteome</keyword>
<evidence type="ECO:0000256" key="1">
    <source>
        <dbReference type="SAM" id="MobiDB-lite"/>
    </source>
</evidence>
<dbReference type="AlphaFoldDB" id="A0A6A4GJQ7"/>
<evidence type="ECO:0000313" key="3">
    <source>
        <dbReference type="Proteomes" id="UP000799118"/>
    </source>
</evidence>
<protein>
    <submittedName>
        <fullName evidence="2">Uncharacterized protein</fullName>
    </submittedName>
</protein>
<accession>A0A6A4GJQ7</accession>
<feature type="region of interest" description="Disordered" evidence="1">
    <location>
        <begin position="62"/>
        <end position="108"/>
    </location>
</feature>
<sequence length="108" mass="12396">MSQRESRVQEAQVWLMSSNFEKRQKEIPIQVNELSPEVGSQIKLVEDLTFKLINASDVDEVLDYGYGGDESEEEEEEEQEEEDVGPEDGEEPFNHDMNVLDQEGYGLL</sequence>
<dbReference type="EMBL" id="ML769965">
    <property type="protein sequence ID" value="KAE9385597.1"/>
    <property type="molecule type" value="Genomic_DNA"/>
</dbReference>